<reference evidence="2 3" key="1">
    <citation type="submission" date="2019-08" db="EMBL/GenBank/DDBJ databases">
        <authorList>
            <person name="Alioto T."/>
            <person name="Alioto T."/>
            <person name="Gomez Garrido J."/>
        </authorList>
    </citation>
    <scope>NUCLEOTIDE SEQUENCE [LARGE SCALE GENOMIC DNA]</scope>
</reference>
<dbReference type="EMBL" id="CABPRJ010001433">
    <property type="protein sequence ID" value="VVC36400.1"/>
    <property type="molecule type" value="Genomic_DNA"/>
</dbReference>
<dbReference type="Proteomes" id="UP000325440">
    <property type="component" value="Unassembled WGS sequence"/>
</dbReference>
<evidence type="ECO:0000313" key="3">
    <source>
        <dbReference type="Proteomes" id="UP000325440"/>
    </source>
</evidence>
<gene>
    <name evidence="2" type="ORF">CINCED_3A025316</name>
</gene>
<proteinExistence type="predicted"/>
<keyword evidence="1" id="KW-0472">Membrane</keyword>
<accession>A0A5E4N407</accession>
<evidence type="ECO:0000313" key="2">
    <source>
        <dbReference type="EMBL" id="VVC36400.1"/>
    </source>
</evidence>
<evidence type="ECO:0000256" key="1">
    <source>
        <dbReference type="SAM" id="Phobius"/>
    </source>
</evidence>
<organism evidence="2 3">
    <name type="scientific">Cinara cedri</name>
    <dbReference type="NCBI Taxonomy" id="506608"/>
    <lineage>
        <taxon>Eukaryota</taxon>
        <taxon>Metazoa</taxon>
        <taxon>Ecdysozoa</taxon>
        <taxon>Arthropoda</taxon>
        <taxon>Hexapoda</taxon>
        <taxon>Insecta</taxon>
        <taxon>Pterygota</taxon>
        <taxon>Neoptera</taxon>
        <taxon>Paraneoptera</taxon>
        <taxon>Hemiptera</taxon>
        <taxon>Sternorrhyncha</taxon>
        <taxon>Aphidomorpha</taxon>
        <taxon>Aphidoidea</taxon>
        <taxon>Aphididae</taxon>
        <taxon>Lachninae</taxon>
        <taxon>Cinara</taxon>
    </lineage>
</organism>
<keyword evidence="1" id="KW-0812">Transmembrane</keyword>
<sequence length="78" mass="8841">MVPVQLLIRTFKKYSSKIIPIRTRIIGLTNFDKCCSVSGVPINESTINNNSLLSYSILIYFIVYACYLELHAIGARKD</sequence>
<name>A0A5E4N407_9HEMI</name>
<feature type="transmembrane region" description="Helical" evidence="1">
    <location>
        <begin position="52"/>
        <end position="70"/>
    </location>
</feature>
<protein>
    <submittedName>
        <fullName evidence="2">Uncharacterized protein</fullName>
    </submittedName>
</protein>
<dbReference type="AlphaFoldDB" id="A0A5E4N407"/>
<keyword evidence="1" id="KW-1133">Transmembrane helix</keyword>
<keyword evidence="3" id="KW-1185">Reference proteome</keyword>